<evidence type="ECO:0000313" key="4">
    <source>
        <dbReference type="Proteomes" id="UP001170713"/>
    </source>
</evidence>
<dbReference type="GO" id="GO:0016787">
    <property type="term" value="F:hydrolase activity"/>
    <property type="evidence" value="ECO:0007669"/>
    <property type="project" value="InterPro"/>
</dbReference>
<dbReference type="GO" id="GO:0005737">
    <property type="term" value="C:cytoplasm"/>
    <property type="evidence" value="ECO:0007669"/>
    <property type="project" value="TreeGrafter"/>
</dbReference>
<dbReference type="SUPFAM" id="SSF51556">
    <property type="entry name" value="Metallo-dependent hydrolases"/>
    <property type="match status" value="1"/>
</dbReference>
<name>A0AAW7Q1M6_9BACT</name>
<evidence type="ECO:0000256" key="1">
    <source>
        <dbReference type="ARBA" id="ARBA00023239"/>
    </source>
</evidence>
<accession>A0AAW7Q1M6</accession>
<organism evidence="3 4">
    <name type="scientific">Aliarcobacter butzleri</name>
    <dbReference type="NCBI Taxonomy" id="28197"/>
    <lineage>
        <taxon>Bacteria</taxon>
        <taxon>Pseudomonadati</taxon>
        <taxon>Campylobacterota</taxon>
        <taxon>Epsilonproteobacteria</taxon>
        <taxon>Campylobacterales</taxon>
        <taxon>Arcobacteraceae</taxon>
        <taxon>Aliarcobacter</taxon>
    </lineage>
</organism>
<dbReference type="AlphaFoldDB" id="A0AAW7Q1M6"/>
<dbReference type="InterPro" id="IPR006680">
    <property type="entry name" value="Amidohydro-rel"/>
</dbReference>
<feature type="domain" description="Amidohydrolase-related" evidence="2">
    <location>
        <begin position="5"/>
        <end position="280"/>
    </location>
</feature>
<dbReference type="PANTHER" id="PTHR21240:SF28">
    <property type="entry name" value="ISO-OROTATE DECARBOXYLASE (EUROFUNG)"/>
    <property type="match status" value="1"/>
</dbReference>
<gene>
    <name evidence="3" type="ORF">PJV88_01955</name>
</gene>
<dbReference type="GO" id="GO:0019748">
    <property type="term" value="P:secondary metabolic process"/>
    <property type="evidence" value="ECO:0007669"/>
    <property type="project" value="TreeGrafter"/>
</dbReference>
<evidence type="ECO:0000313" key="3">
    <source>
        <dbReference type="EMBL" id="MDN5113399.1"/>
    </source>
</evidence>
<dbReference type="PANTHER" id="PTHR21240">
    <property type="entry name" value="2-AMINO-3-CARBOXYLMUCONATE-6-SEMIALDEHYDE DECARBOXYLASE"/>
    <property type="match status" value="1"/>
</dbReference>
<reference evidence="3" key="2">
    <citation type="submission" date="2023-01" db="EMBL/GenBank/DDBJ databases">
        <authorList>
            <person name="Uljanovas D."/>
        </authorList>
    </citation>
    <scope>NUCLEOTIDE SEQUENCE</scope>
    <source>
        <strain evidence="3">W48</strain>
    </source>
</reference>
<dbReference type="Pfam" id="PF04909">
    <property type="entry name" value="Amidohydro_2"/>
    <property type="match status" value="1"/>
</dbReference>
<sequence length="332" mass="38969">MQTIDFHSHLLNPNVSFSRLYDKVAISLFAKKLGVDKNELINRKYDAFVESFINNIKTSKHIKKSVILPVDAKIDIKGDEIHRDKTVCSSNEDVYKEYQKYPNEIIPFFSINPNRKDALDLIDKYASLGFKGAKFLQNYWDIDINDKKYSKYFEKIKSYNLPIIIHSGSEYAISSNPKYEKIEVANQAIEIGCKVVLAHFGVNIIMENRLKYFHNNLSFKNNRFGDDYFKTLEYLEKHENVYADLSAVIALFRTKIVEDLAKNQKQIHHKLLFGTDYPVPFSILFSHNSLGLKKRLELEKIQNPLDRYISFFNEYFEEDSPVYNNWQKLIKE</sequence>
<protein>
    <submittedName>
        <fullName evidence="3">Amidohydrolase family protein</fullName>
    </submittedName>
</protein>
<dbReference type="InterPro" id="IPR032466">
    <property type="entry name" value="Metal_Hydrolase"/>
</dbReference>
<comment type="caution">
    <text evidence="3">The sequence shown here is derived from an EMBL/GenBank/DDBJ whole genome shotgun (WGS) entry which is preliminary data.</text>
</comment>
<keyword evidence="1" id="KW-0456">Lyase</keyword>
<dbReference type="InterPro" id="IPR032465">
    <property type="entry name" value="ACMSD"/>
</dbReference>
<reference evidence="3" key="1">
    <citation type="journal article" date="2023" name="Microorganisms">
        <title>Genomic Characterization of Arcobacter butzleri Strains Isolated from Various Sources in Lithuania.</title>
        <authorList>
            <person name="Uljanovas D."/>
            <person name="Golz G."/>
            <person name="Fleischmann S."/>
            <person name="Kudirkiene E."/>
            <person name="Kasetiene N."/>
            <person name="Grineviciene A."/>
            <person name="Tamuleviciene E."/>
            <person name="Aksomaitiene J."/>
            <person name="Alter T."/>
            <person name="Malakauskas M."/>
        </authorList>
    </citation>
    <scope>NUCLEOTIDE SEQUENCE</scope>
    <source>
        <strain evidence="3">W48</strain>
    </source>
</reference>
<dbReference type="RefSeq" id="WP_260872588.1">
    <property type="nucleotide sequence ID" value="NZ_JAODEQ010000008.1"/>
</dbReference>
<dbReference type="Gene3D" id="3.20.20.140">
    <property type="entry name" value="Metal-dependent hydrolases"/>
    <property type="match status" value="1"/>
</dbReference>
<dbReference type="Proteomes" id="UP001170713">
    <property type="component" value="Unassembled WGS sequence"/>
</dbReference>
<dbReference type="EMBL" id="JAQJJC010000002">
    <property type="protein sequence ID" value="MDN5113399.1"/>
    <property type="molecule type" value="Genomic_DNA"/>
</dbReference>
<evidence type="ECO:0000259" key="2">
    <source>
        <dbReference type="Pfam" id="PF04909"/>
    </source>
</evidence>
<dbReference type="GO" id="GO:0016831">
    <property type="term" value="F:carboxy-lyase activity"/>
    <property type="evidence" value="ECO:0007669"/>
    <property type="project" value="InterPro"/>
</dbReference>
<proteinExistence type="predicted"/>